<protein>
    <submittedName>
        <fullName evidence="2">Carboxypeptidase-like regulatory domain-containing protein</fullName>
    </submittedName>
</protein>
<keyword evidence="3" id="KW-1185">Reference proteome</keyword>
<comment type="caution">
    <text evidence="2">The sequence shown here is derived from an EMBL/GenBank/DDBJ whole genome shotgun (WGS) entry which is preliminary data.</text>
</comment>
<organism evidence="2 3">
    <name type="scientific">Hymenobacter bucti</name>
    <dbReference type="NCBI Taxonomy" id="1844114"/>
    <lineage>
        <taxon>Bacteria</taxon>
        <taxon>Pseudomonadati</taxon>
        <taxon>Bacteroidota</taxon>
        <taxon>Cytophagia</taxon>
        <taxon>Cytophagales</taxon>
        <taxon>Hymenobacteraceae</taxon>
        <taxon>Hymenobacter</taxon>
    </lineage>
</organism>
<proteinExistence type="predicted"/>
<dbReference type="Pfam" id="PF13715">
    <property type="entry name" value="CarbopepD_reg_2"/>
    <property type="match status" value="1"/>
</dbReference>
<keyword evidence="1" id="KW-0732">Signal</keyword>
<dbReference type="EMBL" id="JBHUFD010000005">
    <property type="protein sequence ID" value="MFD1874041.1"/>
    <property type="molecule type" value="Genomic_DNA"/>
</dbReference>
<evidence type="ECO:0000313" key="3">
    <source>
        <dbReference type="Proteomes" id="UP001597197"/>
    </source>
</evidence>
<dbReference type="SUPFAM" id="SSF49464">
    <property type="entry name" value="Carboxypeptidase regulatory domain-like"/>
    <property type="match status" value="1"/>
</dbReference>
<name>A0ABW4QXC3_9BACT</name>
<gene>
    <name evidence="2" type="ORF">ACFSDX_16465</name>
</gene>
<dbReference type="Gene3D" id="2.60.40.1120">
    <property type="entry name" value="Carboxypeptidase-like, regulatory domain"/>
    <property type="match status" value="1"/>
</dbReference>
<feature type="chain" id="PRO_5046793918" evidence="1">
    <location>
        <begin position="23"/>
        <end position="143"/>
    </location>
</feature>
<accession>A0ABW4QXC3</accession>
<sequence>MKYSFLFPVTCSFLLHILPASAQVAQPIAAGQSPTAPVPVQLSCRSFSGHIKSTTGTPLVGATIMVKGTYVARTTNDEGYFAFDLPAVPTQAPHLMVSSAGFGPQEFLITSCEPLNIELQILEGTRIKQRGKHKGFIKQAGKS</sequence>
<feature type="signal peptide" evidence="1">
    <location>
        <begin position="1"/>
        <end position="22"/>
    </location>
</feature>
<reference evidence="3" key="1">
    <citation type="journal article" date="2019" name="Int. J. Syst. Evol. Microbiol.">
        <title>The Global Catalogue of Microorganisms (GCM) 10K type strain sequencing project: providing services to taxonomists for standard genome sequencing and annotation.</title>
        <authorList>
            <consortium name="The Broad Institute Genomics Platform"/>
            <consortium name="The Broad Institute Genome Sequencing Center for Infectious Disease"/>
            <person name="Wu L."/>
            <person name="Ma J."/>
        </authorList>
    </citation>
    <scope>NUCLEOTIDE SEQUENCE [LARGE SCALE GENOMIC DNA]</scope>
    <source>
        <strain evidence="3">CGMCC 1.15795</strain>
    </source>
</reference>
<evidence type="ECO:0000256" key="1">
    <source>
        <dbReference type="SAM" id="SignalP"/>
    </source>
</evidence>
<dbReference type="InterPro" id="IPR008969">
    <property type="entry name" value="CarboxyPept-like_regulatory"/>
</dbReference>
<evidence type="ECO:0000313" key="2">
    <source>
        <dbReference type="EMBL" id="MFD1874041.1"/>
    </source>
</evidence>
<dbReference type="RefSeq" id="WP_382315460.1">
    <property type="nucleotide sequence ID" value="NZ_JBHUFD010000005.1"/>
</dbReference>
<dbReference type="Proteomes" id="UP001597197">
    <property type="component" value="Unassembled WGS sequence"/>
</dbReference>